<feature type="region of interest" description="Disordered" evidence="1">
    <location>
        <begin position="155"/>
        <end position="178"/>
    </location>
</feature>
<sequence length="178" mass="20546">MANLDHRHRNKAMWKALTAEDNIDRTRGVLVNSYERARSTLANRRADREAFENERFSEGRRGRLEILRTQQGYDSWKLNTGNFIRHVASALAEVNQIQKEHNRAESRTGAQHYRSLLRQLALAIDLHRTSRSDSGTGGDAHDRMLWGILDQLTVPDGPDHTETSLTEMLPRWRPPHET</sequence>
<protein>
    <submittedName>
        <fullName evidence="2">Uncharacterized protein</fullName>
    </submittedName>
</protein>
<gene>
    <name evidence="2" type="ORF">JOF57_006222</name>
</gene>
<evidence type="ECO:0000256" key="1">
    <source>
        <dbReference type="SAM" id="MobiDB-lite"/>
    </source>
</evidence>
<dbReference type="RefSeq" id="WP_209923886.1">
    <property type="nucleotide sequence ID" value="NZ_JAGIOP010000003.1"/>
</dbReference>
<dbReference type="Proteomes" id="UP000694460">
    <property type="component" value="Unassembled WGS sequence"/>
</dbReference>
<dbReference type="EMBL" id="JAGIOP010000003">
    <property type="protein sequence ID" value="MBP2456246.1"/>
    <property type="molecule type" value="Genomic_DNA"/>
</dbReference>
<comment type="caution">
    <text evidence="2">The sequence shown here is derived from an EMBL/GenBank/DDBJ whole genome shotgun (WGS) entry which is preliminary data.</text>
</comment>
<keyword evidence="3" id="KW-1185">Reference proteome</keyword>
<evidence type="ECO:0000313" key="3">
    <source>
        <dbReference type="Proteomes" id="UP000694460"/>
    </source>
</evidence>
<name>A0ABS5A3B1_9MYCO</name>
<proteinExistence type="predicted"/>
<accession>A0ABS5A3B1</accession>
<organism evidence="2 3">
    <name type="scientific">Mycolicibacterium lutetiense</name>
    <dbReference type="NCBI Taxonomy" id="1641992"/>
    <lineage>
        <taxon>Bacteria</taxon>
        <taxon>Bacillati</taxon>
        <taxon>Actinomycetota</taxon>
        <taxon>Actinomycetes</taxon>
        <taxon>Mycobacteriales</taxon>
        <taxon>Mycobacteriaceae</taxon>
        <taxon>Mycolicibacterium</taxon>
    </lineage>
</organism>
<evidence type="ECO:0000313" key="2">
    <source>
        <dbReference type="EMBL" id="MBP2456246.1"/>
    </source>
</evidence>
<reference evidence="2 3" key="1">
    <citation type="submission" date="2021-03" db="EMBL/GenBank/DDBJ databases">
        <title>Sequencing the genomes of 1000 actinobacteria strains.</title>
        <authorList>
            <person name="Klenk H.-P."/>
        </authorList>
    </citation>
    <scope>NUCLEOTIDE SEQUENCE [LARGE SCALE GENOMIC DNA]</scope>
    <source>
        <strain evidence="2 3">DSM 46713</strain>
    </source>
</reference>